<reference evidence="4" key="1">
    <citation type="submission" date="2020-01" db="EMBL/GenBank/DDBJ databases">
        <title>'Steroidobacter agaridevorans' sp. nov., agar-degrading bacteria isolated from rhizosphere soils.</title>
        <authorList>
            <person name="Ikenaga M."/>
            <person name="Kataoka M."/>
            <person name="Murouchi A."/>
            <person name="Katsuragi S."/>
            <person name="Sakai M."/>
        </authorList>
    </citation>
    <scope>NUCLEOTIDE SEQUENCE [LARGE SCALE GENOMIC DNA]</scope>
    <source>
        <strain evidence="4">YU21-B</strain>
    </source>
</reference>
<dbReference type="RefSeq" id="WP_244319051.1">
    <property type="nucleotide sequence ID" value="NZ_BLJN01000006.1"/>
</dbReference>
<evidence type="ECO:0000313" key="3">
    <source>
        <dbReference type="EMBL" id="GFE83417.1"/>
    </source>
</evidence>
<evidence type="ECO:0000256" key="1">
    <source>
        <dbReference type="ARBA" id="ARBA00023002"/>
    </source>
</evidence>
<sequence>MGDPAKADAALLPCISWSHDPSYLRLQGYMETNCSYIAVQENLMDDAHFNYLHCPPHIDWAEQPALWSLPVDIEVKDRTVTTVMKLLDVTLAPVEAIAMGLQVGQRVNRLGRCMSAAPGCYFAEWSFENPTPAPGAQSSFSLRGLHGMTPISADRCHWWWAYIQDYGHRAPRAFQAGWEAILQQDKDILEAIQMTADRAPAMEQPPHVLVGADRALVGLRRIFKQMLEVEDT</sequence>
<dbReference type="EMBL" id="BLJN01000006">
    <property type="protein sequence ID" value="GFE83417.1"/>
    <property type="molecule type" value="Genomic_DNA"/>
</dbReference>
<protein>
    <recommendedName>
        <fullName evidence="2">Vanillate O-demethylase oxygenase-like C-terminal catalytic domain-containing protein</fullName>
    </recommendedName>
</protein>
<feature type="domain" description="Vanillate O-demethylase oxygenase-like C-terminal catalytic" evidence="2">
    <location>
        <begin position="33"/>
        <end position="228"/>
    </location>
</feature>
<dbReference type="SUPFAM" id="SSF55961">
    <property type="entry name" value="Bet v1-like"/>
    <property type="match status" value="1"/>
</dbReference>
<evidence type="ECO:0000313" key="4">
    <source>
        <dbReference type="Proteomes" id="UP000445000"/>
    </source>
</evidence>
<dbReference type="GO" id="GO:0016491">
    <property type="term" value="F:oxidoreductase activity"/>
    <property type="evidence" value="ECO:0007669"/>
    <property type="project" value="UniProtKB-KW"/>
</dbReference>
<dbReference type="Gene3D" id="3.90.380.10">
    <property type="entry name" value="Naphthalene 1,2-dioxygenase Alpha Subunit, Chain A, domain 1"/>
    <property type="match status" value="1"/>
</dbReference>
<comment type="caution">
    <text evidence="3">The sequence shown here is derived from an EMBL/GenBank/DDBJ whole genome shotgun (WGS) entry which is preliminary data.</text>
</comment>
<dbReference type="Proteomes" id="UP000445000">
    <property type="component" value="Unassembled WGS sequence"/>
</dbReference>
<dbReference type="AlphaFoldDB" id="A0A829YJB8"/>
<evidence type="ECO:0000259" key="2">
    <source>
        <dbReference type="Pfam" id="PF19112"/>
    </source>
</evidence>
<dbReference type="Pfam" id="PF19112">
    <property type="entry name" value="VanA_C"/>
    <property type="match status" value="1"/>
</dbReference>
<accession>A0A829YJB8</accession>
<name>A0A829YJB8_9GAMM</name>
<proteinExistence type="predicted"/>
<keyword evidence="4" id="KW-1185">Reference proteome</keyword>
<organism evidence="3 4">
    <name type="scientific">Steroidobacter agaridevorans</name>
    <dbReference type="NCBI Taxonomy" id="2695856"/>
    <lineage>
        <taxon>Bacteria</taxon>
        <taxon>Pseudomonadati</taxon>
        <taxon>Pseudomonadota</taxon>
        <taxon>Gammaproteobacteria</taxon>
        <taxon>Steroidobacterales</taxon>
        <taxon>Steroidobacteraceae</taxon>
        <taxon>Steroidobacter</taxon>
    </lineage>
</organism>
<dbReference type="InterPro" id="IPR044043">
    <property type="entry name" value="VanA_C_cat"/>
</dbReference>
<gene>
    <name evidence="3" type="ORF">GCM10011487_54170</name>
</gene>
<keyword evidence="1" id="KW-0560">Oxidoreductase</keyword>